<gene>
    <name evidence="2" type="ORF">ACFSCY_27955</name>
</gene>
<proteinExistence type="predicted"/>
<comment type="caution">
    <text evidence="2">The sequence shown here is derived from an EMBL/GenBank/DDBJ whole genome shotgun (WGS) entry which is preliminary data.</text>
</comment>
<feature type="region of interest" description="Disordered" evidence="1">
    <location>
        <begin position="1"/>
        <end position="21"/>
    </location>
</feature>
<accession>A0ABW4FT96</accession>
<dbReference type="EMBL" id="JBHUCP010000025">
    <property type="protein sequence ID" value="MFD1533264.1"/>
    <property type="molecule type" value="Genomic_DNA"/>
</dbReference>
<dbReference type="RefSeq" id="WP_343985041.1">
    <property type="nucleotide sequence ID" value="NZ_BAAAJG010000026.1"/>
</dbReference>
<name>A0ABW4FT96_9PSEU</name>
<evidence type="ECO:0000313" key="2">
    <source>
        <dbReference type="EMBL" id="MFD1533264.1"/>
    </source>
</evidence>
<evidence type="ECO:0000313" key="3">
    <source>
        <dbReference type="Proteomes" id="UP001597145"/>
    </source>
</evidence>
<organism evidence="2 3">
    <name type="scientific">Pseudonocardia aurantiaca</name>
    <dbReference type="NCBI Taxonomy" id="75290"/>
    <lineage>
        <taxon>Bacteria</taxon>
        <taxon>Bacillati</taxon>
        <taxon>Actinomycetota</taxon>
        <taxon>Actinomycetes</taxon>
        <taxon>Pseudonocardiales</taxon>
        <taxon>Pseudonocardiaceae</taxon>
        <taxon>Pseudonocardia</taxon>
    </lineage>
</organism>
<reference evidence="3" key="1">
    <citation type="journal article" date="2019" name="Int. J. Syst. Evol. Microbiol.">
        <title>The Global Catalogue of Microorganisms (GCM) 10K type strain sequencing project: providing services to taxonomists for standard genome sequencing and annotation.</title>
        <authorList>
            <consortium name="The Broad Institute Genomics Platform"/>
            <consortium name="The Broad Institute Genome Sequencing Center for Infectious Disease"/>
            <person name="Wu L."/>
            <person name="Ma J."/>
        </authorList>
    </citation>
    <scope>NUCLEOTIDE SEQUENCE [LARGE SCALE GENOMIC DNA]</scope>
    <source>
        <strain evidence="3">JCM 12165</strain>
    </source>
</reference>
<keyword evidence="3" id="KW-1185">Reference proteome</keyword>
<dbReference type="Proteomes" id="UP001597145">
    <property type="component" value="Unassembled WGS sequence"/>
</dbReference>
<protein>
    <submittedName>
        <fullName evidence="2">Uncharacterized protein</fullName>
    </submittedName>
</protein>
<evidence type="ECO:0000256" key="1">
    <source>
        <dbReference type="SAM" id="MobiDB-lite"/>
    </source>
</evidence>
<sequence>MAQRYARAHRDTGVTYREPADSPGEGAIAAMQAVLLVPITLAGFRPIAPVAGHG</sequence>